<proteinExistence type="predicted"/>
<organism evidence="1 2">
    <name type="scientific">Kingdonia uniflora</name>
    <dbReference type="NCBI Taxonomy" id="39325"/>
    <lineage>
        <taxon>Eukaryota</taxon>
        <taxon>Viridiplantae</taxon>
        <taxon>Streptophyta</taxon>
        <taxon>Embryophyta</taxon>
        <taxon>Tracheophyta</taxon>
        <taxon>Spermatophyta</taxon>
        <taxon>Magnoliopsida</taxon>
        <taxon>Ranunculales</taxon>
        <taxon>Circaeasteraceae</taxon>
        <taxon>Kingdonia</taxon>
    </lineage>
</organism>
<sequence>MKRWGVSVTVSLRMPTKYLLRHVPSLTYIITSSKYLFDLEFSIVSLVEMRDRD</sequence>
<name>A0A7J7M3R9_9MAGN</name>
<protein>
    <submittedName>
        <fullName evidence="1">Uncharacterized protein</fullName>
    </submittedName>
</protein>
<dbReference type="Proteomes" id="UP000541444">
    <property type="component" value="Unassembled WGS sequence"/>
</dbReference>
<reference evidence="1 2" key="1">
    <citation type="journal article" date="2020" name="IScience">
        <title>Genome Sequencing of the Endangered Kingdonia uniflora (Circaeasteraceae, Ranunculales) Reveals Potential Mechanisms of Evolutionary Specialization.</title>
        <authorList>
            <person name="Sun Y."/>
            <person name="Deng T."/>
            <person name="Zhang A."/>
            <person name="Moore M.J."/>
            <person name="Landis J.B."/>
            <person name="Lin N."/>
            <person name="Zhang H."/>
            <person name="Zhang X."/>
            <person name="Huang J."/>
            <person name="Zhang X."/>
            <person name="Sun H."/>
            <person name="Wang H."/>
        </authorList>
    </citation>
    <scope>NUCLEOTIDE SEQUENCE [LARGE SCALE GENOMIC DNA]</scope>
    <source>
        <strain evidence="1">TB1705</strain>
        <tissue evidence="1">Leaf</tissue>
    </source>
</reference>
<evidence type="ECO:0000313" key="1">
    <source>
        <dbReference type="EMBL" id="KAF6149496.1"/>
    </source>
</evidence>
<gene>
    <name evidence="1" type="ORF">GIB67_003644</name>
</gene>
<accession>A0A7J7M3R9</accession>
<dbReference type="AlphaFoldDB" id="A0A7J7M3R9"/>
<evidence type="ECO:0000313" key="2">
    <source>
        <dbReference type="Proteomes" id="UP000541444"/>
    </source>
</evidence>
<keyword evidence="2" id="KW-1185">Reference proteome</keyword>
<comment type="caution">
    <text evidence="1">The sequence shown here is derived from an EMBL/GenBank/DDBJ whole genome shotgun (WGS) entry which is preliminary data.</text>
</comment>
<feature type="non-terminal residue" evidence="1">
    <location>
        <position position="53"/>
    </location>
</feature>
<dbReference type="EMBL" id="JACGCM010001793">
    <property type="protein sequence ID" value="KAF6149496.1"/>
    <property type="molecule type" value="Genomic_DNA"/>
</dbReference>